<dbReference type="GO" id="GO:0043041">
    <property type="term" value="P:amino acid activation for nonribosomal peptide biosynthetic process"/>
    <property type="evidence" value="ECO:0007669"/>
    <property type="project" value="TreeGrafter"/>
</dbReference>
<dbReference type="InterPro" id="IPR023213">
    <property type="entry name" value="CAT-like_dom_sf"/>
</dbReference>
<dbReference type="InterPro" id="IPR001242">
    <property type="entry name" value="Condensation_dom"/>
</dbReference>
<dbReference type="Gene3D" id="3.30.559.10">
    <property type="entry name" value="Chloramphenicol acetyltransferase-like domain"/>
    <property type="match status" value="1"/>
</dbReference>
<dbReference type="OrthoDB" id="3753210at2759"/>
<evidence type="ECO:0000259" key="1">
    <source>
        <dbReference type="Pfam" id="PF00668"/>
    </source>
</evidence>
<feature type="non-terminal residue" evidence="3">
    <location>
        <position position="292"/>
    </location>
</feature>
<dbReference type="AlphaFoldDB" id="A0A816GGZ9"/>
<evidence type="ECO:0000313" key="2">
    <source>
        <dbReference type="EMBL" id="CAF1581530.1"/>
    </source>
</evidence>
<dbReference type="GO" id="GO:0005737">
    <property type="term" value="C:cytoplasm"/>
    <property type="evidence" value="ECO:0007669"/>
    <property type="project" value="TreeGrafter"/>
</dbReference>
<sequence>MTTSREFWYSQLEEYNLGSRLSLPIDQHYLSNDLRSGSACTTQISFDREISSSFLDYASIHHVTPFQLGLSILYAFLFKLTHGQTDLCISCHNANRYKTELQNIIGMFVSTLPYRIKLDPQWSFDELTKHVQEKCLSILEHSHYPLQRILRDFHLNQSTVPFLQTVFDFITVSSVNDQFTFDDVILQPVLLKQLSEVAKFDFKFAFICNPLSDDNILSCRLTCSRDLFDNKTVTKMIERFQYLFEQLFSMNFNVNQTDLVVSSIAKLTLILTDEVNEMQQAAFSRQSNVTNE</sequence>
<name>A0A816GGZ9_9BILA</name>
<dbReference type="Gene3D" id="3.30.559.30">
    <property type="entry name" value="Nonribosomal peptide synthetase, condensation domain"/>
    <property type="match status" value="1"/>
</dbReference>
<comment type="caution">
    <text evidence="3">The sequence shown here is derived from an EMBL/GenBank/DDBJ whole genome shotgun (WGS) entry which is preliminary data.</text>
</comment>
<dbReference type="PANTHER" id="PTHR45527">
    <property type="entry name" value="NONRIBOSOMAL PEPTIDE SYNTHETASE"/>
    <property type="match status" value="1"/>
</dbReference>
<dbReference type="Proteomes" id="UP000663832">
    <property type="component" value="Unassembled WGS sequence"/>
</dbReference>
<protein>
    <recommendedName>
        <fullName evidence="1">Condensation domain-containing protein</fullName>
    </recommendedName>
</protein>
<dbReference type="GO" id="GO:0003824">
    <property type="term" value="F:catalytic activity"/>
    <property type="evidence" value="ECO:0007669"/>
    <property type="project" value="InterPro"/>
</dbReference>
<dbReference type="GO" id="GO:0044550">
    <property type="term" value="P:secondary metabolite biosynthetic process"/>
    <property type="evidence" value="ECO:0007669"/>
    <property type="project" value="TreeGrafter"/>
</dbReference>
<dbReference type="SUPFAM" id="SSF52777">
    <property type="entry name" value="CoA-dependent acyltransferases"/>
    <property type="match status" value="1"/>
</dbReference>
<dbReference type="GO" id="GO:0031177">
    <property type="term" value="F:phosphopantetheine binding"/>
    <property type="evidence" value="ECO:0007669"/>
    <property type="project" value="TreeGrafter"/>
</dbReference>
<dbReference type="Pfam" id="PF00668">
    <property type="entry name" value="Condensation"/>
    <property type="match status" value="1"/>
</dbReference>
<dbReference type="EMBL" id="CAJNOI010006745">
    <property type="protein sequence ID" value="CAF1581530.1"/>
    <property type="molecule type" value="Genomic_DNA"/>
</dbReference>
<evidence type="ECO:0000313" key="4">
    <source>
        <dbReference type="Proteomes" id="UP000663832"/>
    </source>
</evidence>
<proteinExistence type="predicted"/>
<dbReference type="PANTHER" id="PTHR45527:SF1">
    <property type="entry name" value="FATTY ACID SYNTHASE"/>
    <property type="match status" value="1"/>
</dbReference>
<dbReference type="EMBL" id="CAJNOM010007173">
    <property type="protein sequence ID" value="CAF1674179.1"/>
    <property type="molecule type" value="Genomic_DNA"/>
</dbReference>
<organism evidence="3 4">
    <name type="scientific">Adineta steineri</name>
    <dbReference type="NCBI Taxonomy" id="433720"/>
    <lineage>
        <taxon>Eukaryota</taxon>
        <taxon>Metazoa</taxon>
        <taxon>Spiralia</taxon>
        <taxon>Gnathifera</taxon>
        <taxon>Rotifera</taxon>
        <taxon>Eurotatoria</taxon>
        <taxon>Bdelloidea</taxon>
        <taxon>Adinetida</taxon>
        <taxon>Adinetidae</taxon>
        <taxon>Adineta</taxon>
    </lineage>
</organism>
<evidence type="ECO:0000313" key="3">
    <source>
        <dbReference type="EMBL" id="CAF1674179.1"/>
    </source>
</evidence>
<accession>A0A816GGZ9</accession>
<reference evidence="3" key="1">
    <citation type="submission" date="2021-02" db="EMBL/GenBank/DDBJ databases">
        <authorList>
            <person name="Nowell W R."/>
        </authorList>
    </citation>
    <scope>NUCLEOTIDE SEQUENCE</scope>
</reference>
<gene>
    <name evidence="2" type="ORF">BJG266_LOCUS48756</name>
    <name evidence="3" type="ORF">QVE165_LOCUS65836</name>
</gene>
<keyword evidence="4" id="KW-1185">Reference proteome</keyword>
<dbReference type="Proteomes" id="UP000663877">
    <property type="component" value="Unassembled WGS sequence"/>
</dbReference>
<feature type="domain" description="Condensation" evidence="1">
    <location>
        <begin position="3"/>
        <end position="249"/>
    </location>
</feature>